<evidence type="ECO:0000313" key="4">
    <source>
        <dbReference type="Proteomes" id="UP001066276"/>
    </source>
</evidence>
<gene>
    <name evidence="3" type="ORF">NDU88_002249</name>
</gene>
<evidence type="ECO:0000313" key="3">
    <source>
        <dbReference type="EMBL" id="KAJ1170372.1"/>
    </source>
</evidence>
<proteinExistence type="predicted"/>
<keyword evidence="4" id="KW-1185">Reference proteome</keyword>
<comment type="caution">
    <text evidence="3">The sequence shown here is derived from an EMBL/GenBank/DDBJ whole genome shotgun (WGS) entry which is preliminary data.</text>
</comment>
<feature type="coiled-coil region" evidence="1">
    <location>
        <begin position="50"/>
        <end position="77"/>
    </location>
</feature>
<organism evidence="3 4">
    <name type="scientific">Pleurodeles waltl</name>
    <name type="common">Iberian ribbed newt</name>
    <dbReference type="NCBI Taxonomy" id="8319"/>
    <lineage>
        <taxon>Eukaryota</taxon>
        <taxon>Metazoa</taxon>
        <taxon>Chordata</taxon>
        <taxon>Craniata</taxon>
        <taxon>Vertebrata</taxon>
        <taxon>Euteleostomi</taxon>
        <taxon>Amphibia</taxon>
        <taxon>Batrachia</taxon>
        <taxon>Caudata</taxon>
        <taxon>Salamandroidea</taxon>
        <taxon>Salamandridae</taxon>
        <taxon>Pleurodelinae</taxon>
        <taxon>Pleurodeles</taxon>
    </lineage>
</organism>
<dbReference type="Proteomes" id="UP001066276">
    <property type="component" value="Chromosome 4_1"/>
</dbReference>
<dbReference type="Gene3D" id="3.30.70.1820">
    <property type="entry name" value="L1 transposable element, RRM domain"/>
    <property type="match status" value="1"/>
</dbReference>
<evidence type="ECO:0000256" key="1">
    <source>
        <dbReference type="SAM" id="Coils"/>
    </source>
</evidence>
<dbReference type="AlphaFoldDB" id="A0AAV7T2Z6"/>
<keyword evidence="1" id="KW-0175">Coiled coil</keyword>
<accession>A0AAV7T2Z6</accession>
<reference evidence="3" key="1">
    <citation type="journal article" date="2022" name="bioRxiv">
        <title>Sequencing and chromosome-scale assembly of the giantPleurodeles waltlgenome.</title>
        <authorList>
            <person name="Brown T."/>
            <person name="Elewa A."/>
            <person name="Iarovenko S."/>
            <person name="Subramanian E."/>
            <person name="Araus A.J."/>
            <person name="Petzold A."/>
            <person name="Susuki M."/>
            <person name="Suzuki K.-i.T."/>
            <person name="Hayashi T."/>
            <person name="Toyoda A."/>
            <person name="Oliveira C."/>
            <person name="Osipova E."/>
            <person name="Leigh N.D."/>
            <person name="Simon A."/>
            <person name="Yun M.H."/>
        </authorList>
    </citation>
    <scope>NUCLEOTIDE SEQUENCE</scope>
    <source>
        <strain evidence="3">20211129_DDA</strain>
        <tissue evidence="3">Liver</tissue>
    </source>
</reference>
<feature type="region of interest" description="Disordered" evidence="2">
    <location>
        <begin position="208"/>
        <end position="235"/>
    </location>
</feature>
<dbReference type="EMBL" id="JANPWB010000007">
    <property type="protein sequence ID" value="KAJ1170372.1"/>
    <property type="molecule type" value="Genomic_DNA"/>
</dbReference>
<name>A0AAV7T2Z6_PLEWA</name>
<sequence length="235" mass="26250">MDQGPSGEPTLGAIMTAIQDLRGSLEPRLDAVTVDVTLLRADLKIVTEMVTDAETDIVRLQSTSKRLEDQVQFLTAEHKRIVALLENQEGSARRNNIRVVRVPEGIEGPSVRLYVEVLITDSLRPKRLSKLFTVEGVNRPPVLPLRPGAPPRTIIARIFNFRDIDAILQATRAHGELNHAMLYDAARGEVVWEGLQERETGAVTRLDGEGLTHGRTDRSHPWGHDMEHEQFGQPH</sequence>
<protein>
    <submittedName>
        <fullName evidence="3">Uncharacterized protein</fullName>
    </submittedName>
</protein>
<evidence type="ECO:0000256" key="2">
    <source>
        <dbReference type="SAM" id="MobiDB-lite"/>
    </source>
</evidence>